<name>A0AAD1XSI2_EUPCR</name>
<accession>A0AAD1XSI2</accession>
<reference evidence="1" key="1">
    <citation type="submission" date="2023-07" db="EMBL/GenBank/DDBJ databases">
        <authorList>
            <consortium name="AG Swart"/>
            <person name="Singh M."/>
            <person name="Singh A."/>
            <person name="Seah K."/>
            <person name="Emmerich C."/>
        </authorList>
    </citation>
    <scope>NUCLEOTIDE SEQUENCE</scope>
    <source>
        <strain evidence="1">DP1</strain>
    </source>
</reference>
<protein>
    <submittedName>
        <fullName evidence="1">Uncharacterized protein</fullName>
    </submittedName>
</protein>
<dbReference type="AlphaFoldDB" id="A0AAD1XSI2"/>
<keyword evidence="2" id="KW-1185">Reference proteome</keyword>
<proteinExistence type="predicted"/>
<dbReference type="EMBL" id="CAMPGE010019145">
    <property type="protein sequence ID" value="CAI2377500.1"/>
    <property type="molecule type" value="Genomic_DNA"/>
</dbReference>
<dbReference type="Proteomes" id="UP001295684">
    <property type="component" value="Unassembled WGS sequence"/>
</dbReference>
<comment type="caution">
    <text evidence="1">The sequence shown here is derived from an EMBL/GenBank/DDBJ whole genome shotgun (WGS) entry which is preliminary data.</text>
</comment>
<evidence type="ECO:0000313" key="2">
    <source>
        <dbReference type="Proteomes" id="UP001295684"/>
    </source>
</evidence>
<organism evidence="1 2">
    <name type="scientific">Euplotes crassus</name>
    <dbReference type="NCBI Taxonomy" id="5936"/>
    <lineage>
        <taxon>Eukaryota</taxon>
        <taxon>Sar</taxon>
        <taxon>Alveolata</taxon>
        <taxon>Ciliophora</taxon>
        <taxon>Intramacronucleata</taxon>
        <taxon>Spirotrichea</taxon>
        <taxon>Hypotrichia</taxon>
        <taxon>Euplotida</taxon>
        <taxon>Euplotidae</taxon>
        <taxon>Moneuplotes</taxon>
    </lineage>
</organism>
<sequence length="215" mass="24800">MNSVLSPRPNRLVADVNKAALKRKIKEVASFIQKSKNKISKKVRIDILSNFRNPVGSIKAKRALIQNKTKTPYKAPKRKITGAKLDMVKCKLEISNLKRKKTSSSQMRSIQLMEPSMSEKLRAFSPKNKASRLNMNINAKPENFTTTTVEVKELHKMAMFHQNMIRKINRKVQKAKVENGRFFSPIRLVRKLDHLRSFQDIETEANLLPRIKSFT</sequence>
<evidence type="ECO:0000313" key="1">
    <source>
        <dbReference type="EMBL" id="CAI2377500.1"/>
    </source>
</evidence>
<gene>
    <name evidence="1" type="ORF">ECRASSUSDP1_LOCUS18886</name>
</gene>